<dbReference type="Proteomes" id="UP000252884">
    <property type="component" value="Unassembled WGS sequence"/>
</dbReference>
<keyword evidence="1" id="KW-0732">Signal</keyword>
<evidence type="ECO:0000313" key="2">
    <source>
        <dbReference type="EMBL" id="RCW75681.1"/>
    </source>
</evidence>
<comment type="caution">
    <text evidence="2">The sequence shown here is derived from an EMBL/GenBank/DDBJ whole genome shotgun (WGS) entry which is preliminary data.</text>
</comment>
<evidence type="ECO:0008006" key="4">
    <source>
        <dbReference type="Google" id="ProtNLM"/>
    </source>
</evidence>
<dbReference type="AlphaFoldDB" id="A0A368Y5Y4"/>
<keyword evidence="3" id="KW-1185">Reference proteome</keyword>
<proteinExistence type="predicted"/>
<dbReference type="SUPFAM" id="SSF53187">
    <property type="entry name" value="Zn-dependent exopeptidases"/>
    <property type="match status" value="1"/>
</dbReference>
<accession>A0A368Y5Y4</accession>
<dbReference type="PROSITE" id="PS51257">
    <property type="entry name" value="PROKAR_LIPOPROTEIN"/>
    <property type="match status" value="1"/>
</dbReference>
<dbReference type="EMBL" id="QPJK01000001">
    <property type="protein sequence ID" value="RCW75681.1"/>
    <property type="molecule type" value="Genomic_DNA"/>
</dbReference>
<feature type="signal peptide" evidence="1">
    <location>
        <begin position="1"/>
        <end position="20"/>
    </location>
</feature>
<sequence>MKIRNVAWRLGTLAFATTLAACNGGGGGGGDNDAPDARLSTVDKAQLISPTEATQWFQTKAGWGATYTGSPAWKSYMGFIEERLQEYGAQGITRARFPYERWYTTEYPDKTGWSLTSDGTAVDVASYATQSGSTGPNGVTAQLVLYDLSAPAATRPTAAQMAGKIVVVKQTPYTYTGLSAGYTDYEFRTNEDQFLAPFTAVDPSYEASYRNRQQYGQMGATINNFFRASSNLPVGHVVVLDMPPGAAQGGRQHGTPDRYEVPGLLLDKVNGAKVIEDARAGKTATLKLNAQVEQDALAYTLVATLPGKDFGTNKDTAVMMATHVDGPALIQDAGSLGILAVAKYYSQIPREQRPRSIYMVFDTRHFVPGAERTYPFDFVEDNHDRLSKYIIGGVSMEHVGGAQMADAGNEFRATGRAMTTYVNTHGNDVNVAKAIEAVKMGALPRAQVNAEERPGVNGKQQNNWFGRNFAAHLESLGNHPVWHITGDWPSSGYQAFYPGMDRFSSEVFIAQVATASKLVGDLMTTKDLVPMSSSWSKIDQGIRALTDADFSTPAEAAARRSALLAQSQALFASVKKSDYSKTPAELDALKAALTSSSVANARQQTILGLIGDVRARVAAATTKS</sequence>
<organism evidence="2 3">
    <name type="scientific">Pseudorhodoferax soli</name>
    <dbReference type="NCBI Taxonomy" id="545864"/>
    <lineage>
        <taxon>Bacteria</taxon>
        <taxon>Pseudomonadati</taxon>
        <taxon>Pseudomonadota</taxon>
        <taxon>Betaproteobacteria</taxon>
        <taxon>Burkholderiales</taxon>
        <taxon>Comamonadaceae</taxon>
    </lineage>
</organism>
<dbReference type="RefSeq" id="WP_114465222.1">
    <property type="nucleotide sequence ID" value="NZ_QPJK01000001.1"/>
</dbReference>
<evidence type="ECO:0000256" key="1">
    <source>
        <dbReference type="SAM" id="SignalP"/>
    </source>
</evidence>
<name>A0A368Y5Y4_9BURK</name>
<feature type="chain" id="PRO_5016875820" description="Peptidase M28-like protein" evidence="1">
    <location>
        <begin position="21"/>
        <end position="624"/>
    </location>
</feature>
<reference evidence="2 3" key="1">
    <citation type="submission" date="2018-07" db="EMBL/GenBank/DDBJ databases">
        <title>Genomic Encyclopedia of Type Strains, Phase IV (KMG-IV): sequencing the most valuable type-strain genomes for metagenomic binning, comparative biology and taxonomic classification.</title>
        <authorList>
            <person name="Goeker M."/>
        </authorList>
    </citation>
    <scope>NUCLEOTIDE SEQUENCE [LARGE SCALE GENOMIC DNA]</scope>
    <source>
        <strain evidence="2 3">DSM 21634</strain>
    </source>
</reference>
<protein>
    <recommendedName>
        <fullName evidence="4">Peptidase M28-like protein</fullName>
    </recommendedName>
</protein>
<evidence type="ECO:0000313" key="3">
    <source>
        <dbReference type="Proteomes" id="UP000252884"/>
    </source>
</evidence>
<dbReference type="OrthoDB" id="8866448at2"/>
<gene>
    <name evidence="2" type="ORF">DES41_101276</name>
</gene>